<comment type="subcellular location">
    <subcellularLocation>
        <location evidence="1">Cell outer membrane</location>
    </subcellularLocation>
</comment>
<keyword evidence="8" id="KW-1185">Reference proteome</keyword>
<evidence type="ECO:0000313" key="7">
    <source>
        <dbReference type="EMBL" id="MFC5462430.1"/>
    </source>
</evidence>
<organism evidence="7 8">
    <name type="scientific">Massilia niabensis</name>
    <dbReference type="NCBI Taxonomy" id="544910"/>
    <lineage>
        <taxon>Bacteria</taxon>
        <taxon>Pseudomonadati</taxon>
        <taxon>Pseudomonadota</taxon>
        <taxon>Betaproteobacteria</taxon>
        <taxon>Burkholderiales</taxon>
        <taxon>Oxalobacteraceae</taxon>
        <taxon>Telluria group</taxon>
        <taxon>Massilia</taxon>
    </lineage>
</organism>
<evidence type="ECO:0000256" key="5">
    <source>
        <dbReference type="ARBA" id="ARBA00023237"/>
    </source>
</evidence>
<gene>
    <name evidence="7" type="ORF">ACFPN5_21715</name>
</gene>
<reference evidence="8" key="1">
    <citation type="journal article" date="2019" name="Int. J. Syst. Evol. Microbiol.">
        <title>The Global Catalogue of Microorganisms (GCM) 10K type strain sequencing project: providing services to taxonomists for standard genome sequencing and annotation.</title>
        <authorList>
            <consortium name="The Broad Institute Genomics Platform"/>
            <consortium name="The Broad Institute Genome Sequencing Center for Infectious Disease"/>
            <person name="Wu L."/>
            <person name="Ma J."/>
        </authorList>
    </citation>
    <scope>NUCLEOTIDE SEQUENCE [LARGE SCALE GENOMIC DNA]</scope>
    <source>
        <strain evidence="8">KACC 12649</strain>
    </source>
</reference>
<dbReference type="InterPro" id="IPR010583">
    <property type="entry name" value="MipA"/>
</dbReference>
<dbReference type="RefSeq" id="WP_379785917.1">
    <property type="nucleotide sequence ID" value="NZ_JBHSMU010000016.1"/>
</dbReference>
<feature type="signal peptide" evidence="6">
    <location>
        <begin position="1"/>
        <end position="23"/>
    </location>
</feature>
<evidence type="ECO:0000313" key="8">
    <source>
        <dbReference type="Proteomes" id="UP001596050"/>
    </source>
</evidence>
<name>A0ABW0LAS2_9BURK</name>
<dbReference type="PANTHER" id="PTHR38776">
    <property type="entry name" value="MLTA-INTERACTING PROTEIN-RELATED"/>
    <property type="match status" value="1"/>
</dbReference>
<protein>
    <submittedName>
        <fullName evidence="7">MipA/OmpV family protein</fullName>
    </submittedName>
</protein>
<evidence type="ECO:0000256" key="6">
    <source>
        <dbReference type="SAM" id="SignalP"/>
    </source>
</evidence>
<keyword evidence="4" id="KW-0472">Membrane</keyword>
<sequence length="297" mass="31589">MTKPLAFACALAACAAVSGAALAQTPAANPMPDGSHDMYAGLGVVSKPRYEGAAGRERSVLPVFQFQWSNGVFVSGLSAGIHMARTPQVEFGPLLEVQPRRDDGGNGGAAGGIEDTRIGMYAEPDNFGAKLPADFSTSFPENRLAGMADIHTRLQAGGFLNLYLSPRWRLTSRALYGAGNDRHGARLDVGVQRLAMQLGAQHRVTLAAGVTLVNRSHNAAFFGVSEEESFRSGNAMYAPGGGLKDVHLGARWNWVLAPGWVLTSHAQASRLQGDARRSPLVERPTNLTVSTAIAYRF</sequence>
<dbReference type="PANTHER" id="PTHR38776:SF1">
    <property type="entry name" value="MLTA-INTERACTING PROTEIN-RELATED"/>
    <property type="match status" value="1"/>
</dbReference>
<comment type="caution">
    <text evidence="7">The sequence shown here is derived from an EMBL/GenBank/DDBJ whole genome shotgun (WGS) entry which is preliminary data.</text>
</comment>
<evidence type="ECO:0000256" key="3">
    <source>
        <dbReference type="ARBA" id="ARBA00022729"/>
    </source>
</evidence>
<dbReference type="Pfam" id="PF06629">
    <property type="entry name" value="MipA"/>
    <property type="match status" value="1"/>
</dbReference>
<dbReference type="EMBL" id="JBHSMU010000016">
    <property type="protein sequence ID" value="MFC5462430.1"/>
    <property type="molecule type" value="Genomic_DNA"/>
</dbReference>
<keyword evidence="5" id="KW-0998">Cell outer membrane</keyword>
<accession>A0ABW0LAS2</accession>
<dbReference type="Proteomes" id="UP001596050">
    <property type="component" value="Unassembled WGS sequence"/>
</dbReference>
<keyword evidence="3 6" id="KW-0732">Signal</keyword>
<comment type="similarity">
    <text evidence="2">Belongs to the MipA/OmpV family.</text>
</comment>
<evidence type="ECO:0000256" key="4">
    <source>
        <dbReference type="ARBA" id="ARBA00023136"/>
    </source>
</evidence>
<proteinExistence type="inferred from homology"/>
<evidence type="ECO:0000256" key="1">
    <source>
        <dbReference type="ARBA" id="ARBA00004442"/>
    </source>
</evidence>
<evidence type="ECO:0000256" key="2">
    <source>
        <dbReference type="ARBA" id="ARBA00005722"/>
    </source>
</evidence>
<feature type="chain" id="PRO_5046989675" evidence="6">
    <location>
        <begin position="24"/>
        <end position="297"/>
    </location>
</feature>